<feature type="transmembrane region" description="Helical" evidence="1">
    <location>
        <begin position="34"/>
        <end position="59"/>
    </location>
</feature>
<comment type="caution">
    <text evidence="2">The sequence shown here is derived from an EMBL/GenBank/DDBJ whole genome shotgun (WGS) entry which is preliminary data.</text>
</comment>
<dbReference type="EMBL" id="JAARRW010000002">
    <property type="protein sequence ID" value="MBC1561604.1"/>
    <property type="molecule type" value="Genomic_DNA"/>
</dbReference>
<reference evidence="2 3" key="1">
    <citation type="submission" date="2020-03" db="EMBL/GenBank/DDBJ databases">
        <title>Soil Listeria distribution.</title>
        <authorList>
            <person name="Liao J."/>
            <person name="Wiedmann M."/>
        </authorList>
    </citation>
    <scope>NUCLEOTIDE SEQUENCE [LARGE SCALE GENOMIC DNA]</scope>
    <source>
        <strain evidence="2 3">FSL L7-1387</strain>
    </source>
</reference>
<protein>
    <submittedName>
        <fullName evidence="2">Uncharacterized protein</fullName>
    </submittedName>
</protein>
<keyword evidence="1" id="KW-0472">Membrane</keyword>
<dbReference type="Proteomes" id="UP000541955">
    <property type="component" value="Unassembled WGS sequence"/>
</dbReference>
<keyword evidence="1" id="KW-1133">Transmembrane helix</keyword>
<keyword evidence="1" id="KW-0812">Transmembrane</keyword>
<dbReference type="AlphaFoldDB" id="A0A7X0XID8"/>
<accession>A0A7X0XID8</accession>
<organism evidence="2 3">
    <name type="scientific">Listeria booriae</name>
    <dbReference type="NCBI Taxonomy" id="1552123"/>
    <lineage>
        <taxon>Bacteria</taxon>
        <taxon>Bacillati</taxon>
        <taxon>Bacillota</taxon>
        <taxon>Bacilli</taxon>
        <taxon>Bacillales</taxon>
        <taxon>Listeriaceae</taxon>
        <taxon>Listeria</taxon>
    </lineage>
</organism>
<evidence type="ECO:0000313" key="3">
    <source>
        <dbReference type="Proteomes" id="UP000541955"/>
    </source>
</evidence>
<proteinExistence type="predicted"/>
<evidence type="ECO:0000313" key="2">
    <source>
        <dbReference type="EMBL" id="MBC1561604.1"/>
    </source>
</evidence>
<name>A0A7X0XID8_9LIST</name>
<sequence>MRKVVKYILVLIFSVLYLIASSFGESWLPKFDDLWTIISVLGFLCLYFYNESLLIFSWVNKTKNYFRKPQITWNLCYAVQTSAENSFDDTNLELLEYLKGKAGESQVRIIGKNETDCEYHIKTPDIRIYKLTQMDLDDDRIQMIIEYECTLIYKDSKTEIEEGLEFFKKLTERISIENKCELDEHMPLFQKPTFTLRLAFAELNPFYGMLVKRIDDKNIDTFEMQFKRGEALVKIKNSSMEIITDSEKYLKSVVRDYIVLANIK</sequence>
<evidence type="ECO:0000256" key="1">
    <source>
        <dbReference type="SAM" id="Phobius"/>
    </source>
</evidence>
<dbReference type="RefSeq" id="WP_185428978.1">
    <property type="nucleotide sequence ID" value="NZ_JAARRW010000002.1"/>
</dbReference>
<gene>
    <name evidence="2" type="ORF">HB902_05945</name>
</gene>